<reference evidence="3 4" key="1">
    <citation type="journal article" date="2011" name="Stand. Genomic Sci.">
        <title>Complete genome sequence of the gliding, heparinolytic Pedobacter saltans type strain (113).</title>
        <authorList>
            <person name="Liolios K."/>
            <person name="Sikorski J."/>
            <person name="Lu M."/>
            <person name="Nolan M."/>
            <person name="Lapidus A."/>
            <person name="Lucas S."/>
            <person name="Hammon N."/>
            <person name="Deshpande S."/>
            <person name="Cheng J.F."/>
            <person name="Tapia R."/>
            <person name="Han C."/>
            <person name="Goodwin L."/>
            <person name="Pitluck S."/>
            <person name="Huntemann M."/>
            <person name="Ivanova N."/>
            <person name="Pagani I."/>
            <person name="Mavromatis K."/>
            <person name="Ovchinikova G."/>
            <person name="Pati A."/>
            <person name="Chen A."/>
            <person name="Palaniappan K."/>
            <person name="Land M."/>
            <person name="Hauser L."/>
            <person name="Brambilla E.M."/>
            <person name="Kotsyurbenko O."/>
            <person name="Rohde M."/>
            <person name="Tindall B.J."/>
            <person name="Abt B."/>
            <person name="Goker M."/>
            <person name="Detter J.C."/>
            <person name="Woyke T."/>
            <person name="Bristow J."/>
            <person name="Eisen J.A."/>
            <person name="Markowitz V."/>
            <person name="Hugenholtz P."/>
            <person name="Klenk H.P."/>
            <person name="Kyrpides N.C."/>
        </authorList>
    </citation>
    <scope>NUCLEOTIDE SEQUENCE [LARGE SCALE GENOMIC DNA]</scope>
    <source>
        <strain evidence="4">ATCC 51119 / DSM 12145 / JCM 21818 / LMG 10337 / NBRC 100064 / NCIMB 13643</strain>
    </source>
</reference>
<dbReference type="AlphaFoldDB" id="F0SBL0"/>
<feature type="compositionally biased region" description="Basic and acidic residues" evidence="1">
    <location>
        <begin position="1"/>
        <end position="17"/>
    </location>
</feature>
<evidence type="ECO:0000313" key="4">
    <source>
        <dbReference type="Proteomes" id="UP000000310"/>
    </source>
</evidence>
<evidence type="ECO:0000256" key="2">
    <source>
        <dbReference type="SAM" id="Phobius"/>
    </source>
</evidence>
<keyword evidence="2" id="KW-0812">Transmembrane</keyword>
<feature type="transmembrane region" description="Helical" evidence="2">
    <location>
        <begin position="50"/>
        <end position="69"/>
    </location>
</feature>
<keyword evidence="2" id="KW-0472">Membrane</keyword>
<organism evidence="3 4">
    <name type="scientific">Pseudopedobacter saltans (strain ATCC 51119 / DSM 12145 / JCM 21818 / CCUG 39354 / LMG 10337 / NBRC 100064 / NCIMB 13643)</name>
    <name type="common">Pedobacter saltans</name>
    <dbReference type="NCBI Taxonomy" id="762903"/>
    <lineage>
        <taxon>Bacteria</taxon>
        <taxon>Pseudomonadati</taxon>
        <taxon>Bacteroidota</taxon>
        <taxon>Sphingobacteriia</taxon>
        <taxon>Sphingobacteriales</taxon>
        <taxon>Sphingobacteriaceae</taxon>
        <taxon>Pseudopedobacter</taxon>
    </lineage>
</organism>
<evidence type="ECO:0000313" key="3">
    <source>
        <dbReference type="EMBL" id="ADY51656.1"/>
    </source>
</evidence>
<dbReference type="EMBL" id="CP002545">
    <property type="protein sequence ID" value="ADY51656.1"/>
    <property type="molecule type" value="Genomic_DNA"/>
</dbReference>
<dbReference type="HOGENOM" id="CLU_2651750_0_0_10"/>
<keyword evidence="2" id="KW-1133">Transmembrane helix</keyword>
<accession>F0SBL0</accession>
<dbReference type="STRING" id="762903.Pedsa_1086"/>
<dbReference type="Proteomes" id="UP000000310">
    <property type="component" value="Chromosome"/>
</dbReference>
<feature type="region of interest" description="Disordered" evidence="1">
    <location>
        <begin position="1"/>
        <end position="43"/>
    </location>
</feature>
<protein>
    <submittedName>
        <fullName evidence="3">Uncharacterized protein</fullName>
    </submittedName>
</protein>
<proteinExistence type="predicted"/>
<gene>
    <name evidence="3" type="ordered locus">Pedsa_1086</name>
</gene>
<dbReference type="KEGG" id="psn:Pedsa_1086"/>
<dbReference type="OrthoDB" id="770939at2"/>
<dbReference type="RefSeq" id="WP_013632155.1">
    <property type="nucleotide sequence ID" value="NC_015177.1"/>
</dbReference>
<name>F0SBL0_PSESL</name>
<evidence type="ECO:0000256" key="1">
    <source>
        <dbReference type="SAM" id="MobiDB-lite"/>
    </source>
</evidence>
<reference evidence="4" key="2">
    <citation type="submission" date="2011-02" db="EMBL/GenBank/DDBJ databases">
        <title>The complete genome of Pedobacter saltans DSM 12145.</title>
        <authorList>
            <consortium name="US DOE Joint Genome Institute (JGI-PGF)"/>
            <person name="Lucas S."/>
            <person name="Copeland A."/>
            <person name="Lapidus A."/>
            <person name="Bruce D."/>
            <person name="Goodwin L."/>
            <person name="Pitluck S."/>
            <person name="Kyrpides N."/>
            <person name="Mavromatis K."/>
            <person name="Pagani I."/>
            <person name="Ivanova N."/>
            <person name="Ovchinnikova G."/>
            <person name="Lu M."/>
            <person name="Detter J.C."/>
            <person name="Han C."/>
            <person name="Land M."/>
            <person name="Hauser L."/>
            <person name="Markowitz V."/>
            <person name="Cheng J.-F."/>
            <person name="Hugenholtz P."/>
            <person name="Woyke T."/>
            <person name="Wu D."/>
            <person name="Tindall B."/>
            <person name="Pomrenke H.G."/>
            <person name="Brambilla E."/>
            <person name="Klenk H.-P."/>
            <person name="Eisen J.A."/>
        </authorList>
    </citation>
    <scope>NUCLEOTIDE SEQUENCE [LARGE SCALE GENOMIC DNA]</scope>
    <source>
        <strain evidence="4">ATCC 51119 / DSM 12145 / JCM 21818 / LMG 10337 / NBRC 100064 / NCIMB 13643</strain>
    </source>
</reference>
<keyword evidence="4" id="KW-1185">Reference proteome</keyword>
<sequence>MENKEREELDKLNEKHTPNPIETDYEANKENPGPAKEAVTEKNDEKAGRLQYWLLFVIMVVLLIFWLIYKSVFKSF</sequence>